<dbReference type="RefSeq" id="WP_129885669.1">
    <property type="nucleotide sequence ID" value="NZ_CP035758.1"/>
</dbReference>
<evidence type="ECO:0000256" key="1">
    <source>
        <dbReference type="SAM" id="Phobius"/>
    </source>
</evidence>
<feature type="transmembrane region" description="Helical" evidence="1">
    <location>
        <begin position="135"/>
        <end position="155"/>
    </location>
</feature>
<dbReference type="GO" id="GO:0004175">
    <property type="term" value="F:endopeptidase activity"/>
    <property type="evidence" value="ECO:0007669"/>
    <property type="project" value="UniProtKB-ARBA"/>
</dbReference>
<proteinExistence type="predicted"/>
<keyword evidence="3" id="KW-0378">Hydrolase</keyword>
<dbReference type="KEGG" id="kbs:EPA93_03290"/>
<keyword evidence="3" id="KW-0482">Metalloprotease</keyword>
<protein>
    <submittedName>
        <fullName evidence="3">CPBP family intramembrane metalloprotease</fullName>
    </submittedName>
</protein>
<evidence type="ECO:0000259" key="2">
    <source>
        <dbReference type="Pfam" id="PF02517"/>
    </source>
</evidence>
<feature type="transmembrane region" description="Helical" evidence="1">
    <location>
        <begin position="206"/>
        <end position="224"/>
    </location>
</feature>
<sequence length="305" mass="33230">MHVSSSGHATEPSAGGLRGFLQRHPLVSYFVMAYGFSWIGWLPYVLSQDGIGLLNFSLGQLLALPGAYLGPLLSGFVMTAVMEGKPGVGRLLRRMIQWRISWYWYLVALVGVPIIIVAGLLALPGVEANIHPQPLQIIMFYPLLLIMEILTSGLAEEPGWRGFALPRLQRQFGPLLASIILGILWQFWHLPLYLTSWGNGAGPLTIGISALGNIGLTILITWVFNHTRESLLITILLHAALDAFGVTAASFLFTTQWMLAHGEVGLLIGFGIVGLVIAIATRGRLGYQPEALTDDPEVTVIRGRS</sequence>
<dbReference type="InterPro" id="IPR042150">
    <property type="entry name" value="MmRce1-like"/>
</dbReference>
<accession>A0A4P6JJG2</accession>
<dbReference type="AlphaFoldDB" id="A0A4P6JJG2"/>
<evidence type="ECO:0000313" key="3">
    <source>
        <dbReference type="EMBL" id="QBD75070.1"/>
    </source>
</evidence>
<organism evidence="3 4">
    <name type="scientific">Ktedonosporobacter rubrisoli</name>
    <dbReference type="NCBI Taxonomy" id="2509675"/>
    <lineage>
        <taxon>Bacteria</taxon>
        <taxon>Bacillati</taxon>
        <taxon>Chloroflexota</taxon>
        <taxon>Ktedonobacteria</taxon>
        <taxon>Ktedonobacterales</taxon>
        <taxon>Ktedonosporobacteraceae</taxon>
        <taxon>Ktedonosporobacter</taxon>
    </lineage>
</organism>
<dbReference type="GO" id="GO:0008237">
    <property type="term" value="F:metallopeptidase activity"/>
    <property type="evidence" value="ECO:0007669"/>
    <property type="project" value="UniProtKB-KW"/>
</dbReference>
<name>A0A4P6JJG2_KTERU</name>
<dbReference type="Proteomes" id="UP000290365">
    <property type="component" value="Chromosome"/>
</dbReference>
<feature type="transmembrane region" description="Helical" evidence="1">
    <location>
        <begin position="175"/>
        <end position="194"/>
    </location>
</feature>
<keyword evidence="4" id="KW-1185">Reference proteome</keyword>
<feature type="transmembrane region" description="Helical" evidence="1">
    <location>
        <begin position="26"/>
        <end position="46"/>
    </location>
</feature>
<feature type="transmembrane region" description="Helical" evidence="1">
    <location>
        <begin position="231"/>
        <end position="253"/>
    </location>
</feature>
<dbReference type="OrthoDB" id="9777755at2"/>
<dbReference type="GO" id="GO:0080120">
    <property type="term" value="P:CAAX-box protein maturation"/>
    <property type="evidence" value="ECO:0007669"/>
    <property type="project" value="UniProtKB-ARBA"/>
</dbReference>
<gene>
    <name evidence="3" type="ORF">EPA93_03290</name>
</gene>
<feature type="transmembrane region" description="Helical" evidence="1">
    <location>
        <begin position="259"/>
        <end position="280"/>
    </location>
</feature>
<feature type="transmembrane region" description="Helical" evidence="1">
    <location>
        <begin position="58"/>
        <end position="81"/>
    </location>
</feature>
<keyword evidence="1" id="KW-0812">Transmembrane</keyword>
<dbReference type="PANTHER" id="PTHR35797">
    <property type="entry name" value="PROTEASE-RELATED"/>
    <property type="match status" value="1"/>
</dbReference>
<keyword evidence="3" id="KW-0645">Protease</keyword>
<keyword evidence="1" id="KW-0472">Membrane</keyword>
<dbReference type="GO" id="GO:0006508">
    <property type="term" value="P:proteolysis"/>
    <property type="evidence" value="ECO:0007669"/>
    <property type="project" value="UniProtKB-KW"/>
</dbReference>
<feature type="domain" description="CAAX prenyl protease 2/Lysostaphin resistance protein A-like" evidence="2">
    <location>
        <begin position="142"/>
        <end position="243"/>
    </location>
</feature>
<reference evidence="3 4" key="1">
    <citation type="submission" date="2019-01" db="EMBL/GenBank/DDBJ databases">
        <title>Ktedonosporobacter rubrisoli SCAWS-G2.</title>
        <authorList>
            <person name="Huang Y."/>
            <person name="Yan B."/>
        </authorList>
    </citation>
    <scope>NUCLEOTIDE SEQUENCE [LARGE SCALE GENOMIC DNA]</scope>
    <source>
        <strain evidence="3 4">SCAWS-G2</strain>
    </source>
</reference>
<dbReference type="Pfam" id="PF02517">
    <property type="entry name" value="Rce1-like"/>
    <property type="match status" value="1"/>
</dbReference>
<evidence type="ECO:0000313" key="4">
    <source>
        <dbReference type="Proteomes" id="UP000290365"/>
    </source>
</evidence>
<feature type="transmembrane region" description="Helical" evidence="1">
    <location>
        <begin position="102"/>
        <end position="123"/>
    </location>
</feature>
<dbReference type="EMBL" id="CP035758">
    <property type="protein sequence ID" value="QBD75070.1"/>
    <property type="molecule type" value="Genomic_DNA"/>
</dbReference>
<keyword evidence="1" id="KW-1133">Transmembrane helix</keyword>
<dbReference type="PANTHER" id="PTHR35797:SF1">
    <property type="entry name" value="PROTEASE"/>
    <property type="match status" value="1"/>
</dbReference>
<dbReference type="InterPro" id="IPR003675">
    <property type="entry name" value="Rce1/LyrA-like_dom"/>
</dbReference>